<dbReference type="Proteomes" id="UP000193749">
    <property type="component" value="Unassembled WGS sequence"/>
</dbReference>
<dbReference type="EMBL" id="MLJI01000001">
    <property type="protein sequence ID" value="ORM92957.1"/>
    <property type="molecule type" value="Genomic_DNA"/>
</dbReference>
<sequence length="180" mass="19928">MRTRFDYDALPVSRWRNGGGETREIVSYPPGAADFAWRASIATIAADGPFSPFPGIDRVITLLHGDSVLLRHAQGEQQLQPHQPWPFPGEWAIDAQIGDSACQDFNIMTRRDSWQAQVTVQQQPVGSEQGVAWVLAGSWQTAQGEVFTVNQGMWWLDEMTQLAPCSADASLLFTALSRVL</sequence>
<dbReference type="RefSeq" id="WP_084873621.1">
    <property type="nucleotide sequence ID" value="NZ_JAGGMY010000001.1"/>
</dbReference>
<reference evidence="1 2" key="1">
    <citation type="journal article" date="2017" name="Antonie Van Leeuwenhoek">
        <title>Phylogenomic resolution of the bacterial genus Pantoea and its relationship with Erwinia and Tatumella.</title>
        <authorList>
            <person name="Palmer M."/>
            <person name="Steenkamp E.T."/>
            <person name="Coetzee M.P."/>
            <person name="Chan W.Y."/>
            <person name="van Zyl E."/>
            <person name="De Maayer P."/>
            <person name="Coutinho T.A."/>
            <person name="Blom J."/>
            <person name="Smits T.H."/>
            <person name="Duffy B."/>
            <person name="Venter S.N."/>
        </authorList>
    </citation>
    <scope>NUCLEOTIDE SEQUENCE [LARGE SCALE GENOMIC DNA]</scope>
    <source>
        <strain evidence="1 2">LMG 2657</strain>
    </source>
</reference>
<name>A0A1X1ESM5_PANCY</name>
<proteinExistence type="predicted"/>
<dbReference type="SUPFAM" id="SSF51182">
    <property type="entry name" value="RmlC-like cupins"/>
    <property type="match status" value="1"/>
</dbReference>
<keyword evidence="2" id="KW-1185">Reference proteome</keyword>
<organism evidence="1 2">
    <name type="scientific">Pantoea cypripedii</name>
    <name type="common">Pectobacterium cypripedii</name>
    <name type="synonym">Erwinia cypripedii</name>
    <dbReference type="NCBI Taxonomy" id="55209"/>
    <lineage>
        <taxon>Bacteria</taxon>
        <taxon>Pseudomonadati</taxon>
        <taxon>Pseudomonadota</taxon>
        <taxon>Gammaproteobacteria</taxon>
        <taxon>Enterobacterales</taxon>
        <taxon>Erwiniaceae</taxon>
        <taxon>Pantoea</taxon>
    </lineage>
</organism>
<gene>
    <name evidence="1" type="ORF">HA50_06195</name>
</gene>
<dbReference type="PANTHER" id="PTHR37943:SF1">
    <property type="entry name" value="PROTEIN VES"/>
    <property type="match status" value="1"/>
</dbReference>
<dbReference type="AlphaFoldDB" id="A0A1X1ESM5"/>
<accession>A0A1X1ESM5</accession>
<dbReference type="PANTHER" id="PTHR37943">
    <property type="entry name" value="PROTEIN VES"/>
    <property type="match status" value="1"/>
</dbReference>
<dbReference type="OrthoDB" id="9800082at2"/>
<dbReference type="STRING" id="55209.HA50_06195"/>
<dbReference type="InterPro" id="IPR011051">
    <property type="entry name" value="RmlC_Cupin_sf"/>
</dbReference>
<dbReference type="InterPro" id="IPR014710">
    <property type="entry name" value="RmlC-like_jellyroll"/>
</dbReference>
<evidence type="ECO:0000313" key="1">
    <source>
        <dbReference type="EMBL" id="ORM92957.1"/>
    </source>
</evidence>
<evidence type="ECO:0000313" key="2">
    <source>
        <dbReference type="Proteomes" id="UP000193749"/>
    </source>
</evidence>
<dbReference type="Gene3D" id="2.60.120.10">
    <property type="entry name" value="Jelly Rolls"/>
    <property type="match status" value="1"/>
</dbReference>
<comment type="caution">
    <text evidence="1">The sequence shown here is derived from an EMBL/GenBank/DDBJ whole genome shotgun (WGS) entry which is preliminary data.</text>
</comment>
<dbReference type="Pfam" id="PF05962">
    <property type="entry name" value="HutD"/>
    <property type="match status" value="1"/>
</dbReference>
<dbReference type="CDD" id="cd20293">
    <property type="entry name" value="cupin_HutD_N"/>
    <property type="match status" value="1"/>
</dbReference>
<protein>
    <submittedName>
        <fullName evidence="1">HutD family protein</fullName>
    </submittedName>
</protein>
<dbReference type="InterPro" id="IPR010282">
    <property type="entry name" value="Uncharacterised_HutD/Ves"/>
</dbReference>